<accession>A0A0E9TJ81</accession>
<dbReference type="AlphaFoldDB" id="A0A0E9TJ81"/>
<dbReference type="EMBL" id="GBXM01055050">
    <property type="protein sequence ID" value="JAH53527.1"/>
    <property type="molecule type" value="Transcribed_RNA"/>
</dbReference>
<evidence type="ECO:0000313" key="1">
    <source>
        <dbReference type="EMBL" id="JAH53527.1"/>
    </source>
</evidence>
<name>A0A0E9TJ81_ANGAN</name>
<organism evidence="1">
    <name type="scientific">Anguilla anguilla</name>
    <name type="common">European freshwater eel</name>
    <name type="synonym">Muraena anguilla</name>
    <dbReference type="NCBI Taxonomy" id="7936"/>
    <lineage>
        <taxon>Eukaryota</taxon>
        <taxon>Metazoa</taxon>
        <taxon>Chordata</taxon>
        <taxon>Craniata</taxon>
        <taxon>Vertebrata</taxon>
        <taxon>Euteleostomi</taxon>
        <taxon>Actinopterygii</taxon>
        <taxon>Neopterygii</taxon>
        <taxon>Teleostei</taxon>
        <taxon>Anguilliformes</taxon>
        <taxon>Anguillidae</taxon>
        <taxon>Anguilla</taxon>
    </lineage>
</organism>
<reference evidence="1" key="2">
    <citation type="journal article" date="2015" name="Fish Shellfish Immunol.">
        <title>Early steps in the European eel (Anguilla anguilla)-Vibrio vulnificus interaction in the gills: Role of the RtxA13 toxin.</title>
        <authorList>
            <person name="Callol A."/>
            <person name="Pajuelo D."/>
            <person name="Ebbesson L."/>
            <person name="Teles M."/>
            <person name="MacKenzie S."/>
            <person name="Amaro C."/>
        </authorList>
    </citation>
    <scope>NUCLEOTIDE SEQUENCE</scope>
</reference>
<protein>
    <submittedName>
        <fullName evidence="1">Uncharacterized protein</fullName>
    </submittedName>
</protein>
<proteinExistence type="predicted"/>
<sequence>MLFIIQRLHPHDILDI</sequence>
<reference evidence="1" key="1">
    <citation type="submission" date="2014-11" db="EMBL/GenBank/DDBJ databases">
        <authorList>
            <person name="Amaro Gonzalez C."/>
        </authorList>
    </citation>
    <scope>NUCLEOTIDE SEQUENCE</scope>
</reference>